<accession>I7CG22</accession>
<name>I7CG22_MYCHA</name>
<dbReference type="Proteomes" id="UP000006502">
    <property type="component" value="Chromosome"/>
</dbReference>
<dbReference type="KEGG" id="mhl:MHLP_03005"/>
<gene>
    <name evidence="1" type="ordered locus">MHLP_03005</name>
</gene>
<dbReference type="AlphaFoldDB" id="I7CG22"/>
<organism evidence="1 2">
    <name type="scientific">Mycoplasma haematolamae (strain Purdue)</name>
    <dbReference type="NCBI Taxonomy" id="1212765"/>
    <lineage>
        <taxon>Bacteria</taxon>
        <taxon>Bacillati</taxon>
        <taxon>Mycoplasmatota</taxon>
        <taxon>Mollicutes</taxon>
        <taxon>Mycoplasmataceae</taxon>
        <taxon>Mycoplasma</taxon>
    </lineage>
</organism>
<proteinExistence type="predicted"/>
<dbReference type="EMBL" id="CP003731">
    <property type="protein sequence ID" value="AFO52181.1"/>
    <property type="molecule type" value="Genomic_DNA"/>
</dbReference>
<dbReference type="HOGENOM" id="CLU_1862955_0_0_14"/>
<evidence type="ECO:0000313" key="1">
    <source>
        <dbReference type="EMBL" id="AFO52181.1"/>
    </source>
</evidence>
<reference evidence="2" key="2">
    <citation type="submission" date="2012-07" db="EMBL/GenBank/DDBJ databases">
        <title>Complete genome sequence of 'Candidatus Mycoplasma haemolamae'.</title>
        <authorList>
            <person name="Guimaraes A.M.S."/>
            <person name="Toth B."/>
            <person name="Santos A.P."/>
            <person name="Nascimento N.C."/>
            <person name="Sojka J.E."/>
            <person name="Messick J.B."/>
        </authorList>
    </citation>
    <scope>NUCLEOTIDE SEQUENCE [LARGE SCALE GENOMIC DNA]</scope>
    <source>
        <strain evidence="2">Purdue</strain>
    </source>
</reference>
<dbReference type="PATRIC" id="fig|1212765.3.peg.682"/>
<keyword evidence="2" id="KW-1185">Reference proteome</keyword>
<protein>
    <submittedName>
        <fullName evidence="1">Uncharacterized protein</fullName>
    </submittedName>
</protein>
<dbReference type="STRING" id="1212765.MHLP_03005"/>
<sequence>MVFGKVATGVLGLLAVGGVGSTAYVAASDPKDFVAIFTGEKTYEFSTKDNSVSLSCSQGKYPNIGVMKNGEVVILCQGKKQLDSFTGYSTRGTGPVKCEWRWNLVSGRYECNFEKQESQSVTLKNTTVSFNDQQVSAIVLV</sequence>
<reference evidence="1 2" key="1">
    <citation type="journal article" date="2012" name="J. Bacteriol.">
        <title>Genome Sequence of "Candidatus Mycoplasma haemolamae" Strain Purdue, a Red Blood Cell Pathogen of Alpacas (Vicugna pacos) and Llamas (Lama glama).</title>
        <authorList>
            <person name="Guimaraes A.M."/>
            <person name="Toth B."/>
            <person name="Santos A.P."/>
            <person name="do Nascimento N.C."/>
            <person name="Kritchevsky J.E."/>
            <person name="Messick J.B."/>
        </authorList>
    </citation>
    <scope>NUCLEOTIDE SEQUENCE [LARGE SCALE GENOMIC DNA]</scope>
    <source>
        <strain evidence="1 2">Purdue</strain>
    </source>
</reference>
<evidence type="ECO:0000313" key="2">
    <source>
        <dbReference type="Proteomes" id="UP000006502"/>
    </source>
</evidence>